<organism evidence="1">
    <name type="scientific">Graphocephala atropunctata</name>
    <dbReference type="NCBI Taxonomy" id="36148"/>
    <lineage>
        <taxon>Eukaryota</taxon>
        <taxon>Metazoa</taxon>
        <taxon>Ecdysozoa</taxon>
        <taxon>Arthropoda</taxon>
        <taxon>Hexapoda</taxon>
        <taxon>Insecta</taxon>
        <taxon>Pterygota</taxon>
        <taxon>Neoptera</taxon>
        <taxon>Paraneoptera</taxon>
        <taxon>Hemiptera</taxon>
        <taxon>Auchenorrhyncha</taxon>
        <taxon>Membracoidea</taxon>
        <taxon>Cicadellidae</taxon>
        <taxon>Cicadellinae</taxon>
        <taxon>Cicadellini</taxon>
        <taxon>Graphocephala</taxon>
    </lineage>
</organism>
<dbReference type="EMBL" id="GEBQ01009822">
    <property type="protein sequence ID" value="JAT30155.1"/>
    <property type="molecule type" value="Transcribed_RNA"/>
</dbReference>
<evidence type="ECO:0000313" key="1">
    <source>
        <dbReference type="EMBL" id="JAT16722.1"/>
    </source>
</evidence>
<protein>
    <submittedName>
        <fullName evidence="1">Uncharacterized protein</fullName>
    </submittedName>
</protein>
<name>A0A1B6KZ57_9HEMI</name>
<accession>A0A1B6KZ57</accession>
<evidence type="ECO:0000313" key="2">
    <source>
        <dbReference type="EMBL" id="JAT30155.1"/>
    </source>
</evidence>
<dbReference type="EMBL" id="GEBQ01023255">
    <property type="protein sequence ID" value="JAT16722.1"/>
    <property type="molecule type" value="Transcribed_RNA"/>
</dbReference>
<gene>
    <name evidence="2" type="ORF">g.38480</name>
    <name evidence="1" type="ORF">g.38488</name>
</gene>
<sequence length="653" mass="76090">MMSMFASPVIIDYYYYYYIQIIDKSQRKKGSLVPVDLERHFSTKEHEENIVPMSTLKNCLLETFSGEIPQIVLNHILTLTMDDFYYICAICEKMIGEGNCSSMSEKNFSYHLLSMAHTKNMKEFNSILSQLRHVYGGIPPVVLNNQNFLKSCERNNKYLCSLCDETLLVNPTDLKKTVENFENHLYSIEHIKNVKVDKVLSLIPEMENSLHFPSYLIRSVDYFGKNGKNCFCVLCSENIKLNPDDPYDIEQSFKAHILSEFHQQNLKYRRDPSNEVFVKLQQVFESLPDSVVENLNYLTLYENNLSCSVCEEFIIEEQNTKKTLKNITSHVSSDWHKNNVIEEIRKQELTVDGLNSLFGSLPKSIEDNIDHVEFSERTNNFKCLLCEVVVHSYDINNKPQTIPQNVDNQFDRHFKCNKHLEQEKNLNYLSEALRTDLEEIFGSIPQFVVINWDFIDYDELGNHFFCILCSKKILVDNGNKMDKLTLQNFRTHFHSGEHLSALKQKANEKLEVVEKLDGIFGRVPSYLLSNIDHIRLIEENGEFHCKTCDKTMYVPNVTKNCFYEHLSGSRHKLNVRKKEVSHDAALDRLDASFSRVPEFLLRNIYHLCMYNKTLFCLVCQKLLPIDGQDLGTVKRFLRCHMDSEQHEGNVKLI</sequence>
<reference evidence="1" key="1">
    <citation type="submission" date="2015-11" db="EMBL/GenBank/DDBJ databases">
        <title>De novo transcriptome assembly of four potential Pierce s Disease insect vectors from Arizona vineyards.</title>
        <authorList>
            <person name="Tassone E.E."/>
        </authorList>
    </citation>
    <scope>NUCLEOTIDE SEQUENCE</scope>
</reference>
<dbReference type="AlphaFoldDB" id="A0A1B6KZ57"/>
<proteinExistence type="predicted"/>